<evidence type="ECO:0000256" key="2">
    <source>
        <dbReference type="SAM" id="SignalP"/>
    </source>
</evidence>
<dbReference type="Proteomes" id="UP000286045">
    <property type="component" value="Unassembled WGS sequence"/>
</dbReference>
<evidence type="ECO:0000313" key="3">
    <source>
        <dbReference type="EMBL" id="RWA07954.1"/>
    </source>
</evidence>
<dbReference type="EMBL" id="RYZI01000227">
    <property type="protein sequence ID" value="RWA07954.1"/>
    <property type="molecule type" value="Genomic_DNA"/>
</dbReference>
<reference evidence="3 4" key="1">
    <citation type="submission" date="2018-12" db="EMBL/GenBank/DDBJ databases">
        <title>Draft genome sequence of Xylaria grammica IHI A82.</title>
        <authorList>
            <person name="Buettner E."/>
            <person name="Kellner H."/>
        </authorList>
    </citation>
    <scope>NUCLEOTIDE SEQUENCE [LARGE SCALE GENOMIC DNA]</scope>
    <source>
        <strain evidence="3 4">IHI A82</strain>
    </source>
</reference>
<evidence type="ECO:0000256" key="1">
    <source>
        <dbReference type="SAM" id="MobiDB-lite"/>
    </source>
</evidence>
<name>A0A439D0I1_9PEZI</name>
<dbReference type="AlphaFoldDB" id="A0A439D0I1"/>
<accession>A0A439D0I1</accession>
<gene>
    <name evidence="3" type="ORF">EKO27_g7156</name>
</gene>
<comment type="caution">
    <text evidence="3">The sequence shown here is derived from an EMBL/GenBank/DDBJ whole genome shotgun (WGS) entry which is preliminary data.</text>
</comment>
<feature type="chain" id="PRO_5019435996" evidence="2">
    <location>
        <begin position="19"/>
        <end position="148"/>
    </location>
</feature>
<feature type="signal peptide" evidence="2">
    <location>
        <begin position="1"/>
        <end position="18"/>
    </location>
</feature>
<protein>
    <submittedName>
        <fullName evidence="3">Uncharacterized protein</fullName>
    </submittedName>
</protein>
<proteinExistence type="predicted"/>
<organism evidence="3 4">
    <name type="scientific">Xylaria grammica</name>
    <dbReference type="NCBI Taxonomy" id="363999"/>
    <lineage>
        <taxon>Eukaryota</taxon>
        <taxon>Fungi</taxon>
        <taxon>Dikarya</taxon>
        <taxon>Ascomycota</taxon>
        <taxon>Pezizomycotina</taxon>
        <taxon>Sordariomycetes</taxon>
        <taxon>Xylariomycetidae</taxon>
        <taxon>Xylariales</taxon>
        <taxon>Xylariaceae</taxon>
        <taxon>Xylaria</taxon>
    </lineage>
</organism>
<sequence length="148" mass="15656">MKWQLSLLSLASLPAVLTAPVENPAHGAVEVKARDPASVESPEKKNDDEVELLWGSGRWQYGGSKREAADKAPVERAVVAAAKADDDEVELLWGSGRWQYGGSKREEAKEVQVERAVLTAAELTAADFTAATLTAATLTAAEVAPTAA</sequence>
<evidence type="ECO:0000313" key="4">
    <source>
        <dbReference type="Proteomes" id="UP000286045"/>
    </source>
</evidence>
<keyword evidence="2" id="KW-0732">Signal</keyword>
<feature type="compositionally biased region" description="Basic and acidic residues" evidence="1">
    <location>
        <begin position="29"/>
        <end position="47"/>
    </location>
</feature>
<feature type="region of interest" description="Disordered" evidence="1">
    <location>
        <begin position="24"/>
        <end position="47"/>
    </location>
</feature>
<keyword evidence="4" id="KW-1185">Reference proteome</keyword>